<name>I3C8K7_9FLAO</name>
<keyword evidence="3" id="KW-1185">Reference proteome</keyword>
<evidence type="ECO:0000313" key="2">
    <source>
        <dbReference type="EMBL" id="EIJ39950.1"/>
    </source>
</evidence>
<proteinExistence type="predicted"/>
<organism evidence="2 3">
    <name type="scientific">Galbibacter orientalis DSM 19592</name>
    <dbReference type="NCBI Taxonomy" id="926559"/>
    <lineage>
        <taxon>Bacteria</taxon>
        <taxon>Pseudomonadati</taxon>
        <taxon>Bacteroidota</taxon>
        <taxon>Flavobacteriia</taxon>
        <taxon>Flavobacteriales</taxon>
        <taxon>Flavobacteriaceae</taxon>
        <taxon>Galbibacter</taxon>
    </lineage>
</organism>
<gene>
    <name evidence="2" type="ORF">JoomaDRAFT_2996</name>
</gene>
<keyword evidence="1" id="KW-1133">Transmembrane helix</keyword>
<feature type="transmembrane region" description="Helical" evidence="1">
    <location>
        <begin position="105"/>
        <end position="129"/>
    </location>
</feature>
<dbReference type="InterPro" id="IPR009577">
    <property type="entry name" value="Sm_multidrug_ex"/>
</dbReference>
<keyword evidence="1" id="KW-0812">Transmembrane</keyword>
<feature type="transmembrane region" description="Helical" evidence="1">
    <location>
        <begin position="141"/>
        <end position="163"/>
    </location>
</feature>
<dbReference type="HOGENOM" id="CLU_075669_1_0_10"/>
<dbReference type="Pfam" id="PF06695">
    <property type="entry name" value="Sm_multidrug_ex"/>
    <property type="match status" value="1"/>
</dbReference>
<evidence type="ECO:0000256" key="1">
    <source>
        <dbReference type="SAM" id="Phobius"/>
    </source>
</evidence>
<accession>I3C8K7</accession>
<dbReference type="Proteomes" id="UP000004690">
    <property type="component" value="Unassembled WGS sequence"/>
</dbReference>
<dbReference type="EMBL" id="JH651379">
    <property type="protein sequence ID" value="EIJ39950.1"/>
    <property type="molecule type" value="Genomic_DNA"/>
</dbReference>
<evidence type="ECO:0000313" key="3">
    <source>
        <dbReference type="Proteomes" id="UP000004690"/>
    </source>
</evidence>
<dbReference type="eggNOG" id="COG2426">
    <property type="taxonomic scope" value="Bacteria"/>
</dbReference>
<keyword evidence="1" id="KW-0472">Membrane</keyword>
<feature type="transmembrane region" description="Helical" evidence="1">
    <location>
        <begin position="49"/>
        <end position="70"/>
    </location>
</feature>
<reference evidence="2 3" key="1">
    <citation type="submission" date="2012-02" db="EMBL/GenBank/DDBJ databases">
        <title>Improved High-Quality Draft genome of Joostella marina DSM 19592.</title>
        <authorList>
            <consortium name="US DOE Joint Genome Institute (JGI-PGF)"/>
            <person name="Lucas S."/>
            <person name="Copeland A."/>
            <person name="Lapidus A."/>
            <person name="Bruce D."/>
            <person name="Goodwin L."/>
            <person name="Pitluck S."/>
            <person name="Peters L."/>
            <person name="Chertkov O."/>
            <person name="Ovchinnikova G."/>
            <person name="Kyrpides N."/>
            <person name="Mavromatis K."/>
            <person name="Detter J.C."/>
            <person name="Han C."/>
            <person name="Land M."/>
            <person name="Hauser L."/>
            <person name="Markowitz V."/>
            <person name="Cheng J.-F."/>
            <person name="Hugenholtz P."/>
            <person name="Woyke T."/>
            <person name="Wu D."/>
            <person name="Tindall B."/>
            <person name="Brambilla E."/>
            <person name="Klenk H.-P."/>
            <person name="Eisen J.A."/>
        </authorList>
    </citation>
    <scope>NUCLEOTIDE SEQUENCE [LARGE SCALE GENOMIC DNA]</scope>
    <source>
        <strain evidence="2 3">DSM 19592</strain>
    </source>
</reference>
<dbReference type="STRING" id="926559.JoomaDRAFT_2996"/>
<dbReference type="AlphaFoldDB" id="I3C8K7"/>
<protein>
    <submittedName>
        <fullName evidence="2">Putative membrane protein</fullName>
    </submittedName>
</protein>
<sequence length="167" mass="18921">MKLSIKSYIFEKKLSVILDILIAMLWSVSPFGEAKVGIPYAIFNNVNMYVSFLTCFLANVLVFPIMTFFLDYLNKHLLRWNFYKRSAIKIARRVKTGAGSNIGKFGFWGIILFVMLPIPGTGVYAGSIASYLFRMPYKQAFLANTIGIFFSCVMVMAMTMATYHGIN</sequence>